<sequence length="61" mass="6925">MEALRSIEAARHAVEIRFKVKKTPNDFGACLSLFLLPELQPARLATDWRDPICGKSEGRRD</sequence>
<comment type="caution">
    <text evidence="1">The sequence shown here is derived from an EMBL/GenBank/DDBJ whole genome shotgun (WGS) entry which is preliminary data.</text>
</comment>
<evidence type="ECO:0000313" key="1">
    <source>
        <dbReference type="EMBL" id="MFM9331301.1"/>
    </source>
</evidence>
<dbReference type="Proteomes" id="UP001631969">
    <property type="component" value="Unassembled WGS sequence"/>
</dbReference>
<organism evidence="1 2">
    <name type="scientific">Paenibacillus mesotrionivorans</name>
    <dbReference type="NCBI Taxonomy" id="3160968"/>
    <lineage>
        <taxon>Bacteria</taxon>
        <taxon>Bacillati</taxon>
        <taxon>Bacillota</taxon>
        <taxon>Bacilli</taxon>
        <taxon>Bacillales</taxon>
        <taxon>Paenibacillaceae</taxon>
        <taxon>Paenibacillus</taxon>
    </lineage>
</organism>
<keyword evidence="2" id="KW-1185">Reference proteome</keyword>
<evidence type="ECO:0000313" key="2">
    <source>
        <dbReference type="Proteomes" id="UP001631969"/>
    </source>
</evidence>
<reference evidence="1" key="1">
    <citation type="submission" date="2024-12" db="EMBL/GenBank/DDBJ databases">
        <authorList>
            <person name="Wu N."/>
        </authorList>
    </citation>
    <scope>NUCLEOTIDE SEQUENCE</scope>
    <source>
        <strain evidence="1">P15</strain>
    </source>
</reference>
<proteinExistence type="predicted"/>
<protein>
    <submittedName>
        <fullName evidence="1">Uncharacterized protein</fullName>
    </submittedName>
</protein>
<name>A0ACC7P4Q6_9BACL</name>
<accession>A0ACC7P4Q6</accession>
<dbReference type="EMBL" id="JBJURJ010000017">
    <property type="protein sequence ID" value="MFM9331301.1"/>
    <property type="molecule type" value="Genomic_DNA"/>
</dbReference>
<gene>
    <name evidence="1" type="ORF">ACI1P1_23685</name>
</gene>